<name>X0SPU0_9ZZZZ</name>
<proteinExistence type="predicted"/>
<sequence>MKKYLHILKLRIYERLEFKFSFRLFRELTSNERGELCRWITQNVTESCAETLRHVRGEFGEGLYECEPYGNDGAIPLDDSKF</sequence>
<evidence type="ECO:0000313" key="1">
    <source>
        <dbReference type="EMBL" id="GAF83108.1"/>
    </source>
</evidence>
<accession>X0SPU0</accession>
<dbReference type="EMBL" id="BARS01000826">
    <property type="protein sequence ID" value="GAF83108.1"/>
    <property type="molecule type" value="Genomic_DNA"/>
</dbReference>
<reference evidence="1" key="1">
    <citation type="journal article" date="2014" name="Front. Microbiol.">
        <title>High frequency of phylogenetically diverse reductive dehalogenase-homologous genes in deep subseafloor sedimentary metagenomes.</title>
        <authorList>
            <person name="Kawai M."/>
            <person name="Futagami T."/>
            <person name="Toyoda A."/>
            <person name="Takaki Y."/>
            <person name="Nishi S."/>
            <person name="Hori S."/>
            <person name="Arai W."/>
            <person name="Tsubouchi T."/>
            <person name="Morono Y."/>
            <person name="Uchiyama I."/>
            <person name="Ito T."/>
            <person name="Fujiyama A."/>
            <person name="Inagaki F."/>
            <person name="Takami H."/>
        </authorList>
    </citation>
    <scope>NUCLEOTIDE SEQUENCE</scope>
    <source>
        <strain evidence="1">Expedition CK06-06</strain>
    </source>
</reference>
<organism evidence="1">
    <name type="scientific">marine sediment metagenome</name>
    <dbReference type="NCBI Taxonomy" id="412755"/>
    <lineage>
        <taxon>unclassified sequences</taxon>
        <taxon>metagenomes</taxon>
        <taxon>ecological metagenomes</taxon>
    </lineage>
</organism>
<gene>
    <name evidence="1" type="ORF">S01H1_01822</name>
</gene>
<dbReference type="AlphaFoldDB" id="X0SPU0"/>
<protein>
    <submittedName>
        <fullName evidence="1">Uncharacterized protein</fullName>
    </submittedName>
</protein>
<comment type="caution">
    <text evidence="1">The sequence shown here is derived from an EMBL/GenBank/DDBJ whole genome shotgun (WGS) entry which is preliminary data.</text>
</comment>